<dbReference type="Ensembl" id="ENSCVAT00000001651.1">
    <property type="protein sequence ID" value="ENSCVAP00000008420.1"/>
    <property type="gene ID" value="ENSCVAG00000010223.1"/>
</dbReference>
<dbReference type="Proteomes" id="UP000265020">
    <property type="component" value="Unassembled WGS sequence"/>
</dbReference>
<dbReference type="PANTHER" id="PTHR17117">
    <property type="entry name" value="NADH-UBIQUINONE OXIDOREDUCTASE"/>
    <property type="match status" value="1"/>
</dbReference>
<evidence type="ECO:0000313" key="2">
    <source>
        <dbReference type="Ensembl" id="ENSCVAP00000008420.1"/>
    </source>
</evidence>
<dbReference type="GO" id="GO:0045271">
    <property type="term" value="C:respiratory chain complex I"/>
    <property type="evidence" value="ECO:0007669"/>
    <property type="project" value="InterPro"/>
</dbReference>
<protein>
    <submittedName>
        <fullName evidence="2">NADH:ubiquinone oxidoreductase subunit V3</fullName>
    </submittedName>
</protein>
<dbReference type="Pfam" id="PF15880">
    <property type="entry name" value="NDUFV3"/>
    <property type="match status" value="1"/>
</dbReference>
<reference evidence="2" key="1">
    <citation type="submission" date="2025-08" db="UniProtKB">
        <authorList>
            <consortium name="Ensembl"/>
        </authorList>
    </citation>
    <scope>IDENTIFICATION</scope>
</reference>
<name>A0A3Q2FR29_CYPVA</name>
<dbReference type="OMA" id="CLQVEIW"/>
<dbReference type="GeneTree" id="ENSGT00390000012196"/>
<dbReference type="OrthoDB" id="6161911at2759"/>
<dbReference type="AlphaFoldDB" id="A0A3Q2FR29"/>
<dbReference type="GeneID" id="107100087"/>
<accession>A0A3Q2FR29</accession>
<dbReference type="GO" id="GO:0005739">
    <property type="term" value="C:mitochondrion"/>
    <property type="evidence" value="ECO:0007669"/>
    <property type="project" value="InterPro"/>
</dbReference>
<organism evidence="2 3">
    <name type="scientific">Cyprinodon variegatus</name>
    <name type="common">Sheepshead minnow</name>
    <dbReference type="NCBI Taxonomy" id="28743"/>
    <lineage>
        <taxon>Eukaryota</taxon>
        <taxon>Metazoa</taxon>
        <taxon>Chordata</taxon>
        <taxon>Craniata</taxon>
        <taxon>Vertebrata</taxon>
        <taxon>Euteleostomi</taxon>
        <taxon>Actinopterygii</taxon>
        <taxon>Neopterygii</taxon>
        <taxon>Teleostei</taxon>
        <taxon>Neoteleostei</taxon>
        <taxon>Acanthomorphata</taxon>
        <taxon>Ovalentaria</taxon>
        <taxon>Atherinomorphae</taxon>
        <taxon>Cyprinodontiformes</taxon>
        <taxon>Cyprinodontidae</taxon>
        <taxon>Cyprinodon</taxon>
    </lineage>
</organism>
<evidence type="ECO:0000256" key="1">
    <source>
        <dbReference type="SAM" id="MobiDB-lite"/>
    </source>
</evidence>
<dbReference type="CTD" id="4731"/>
<feature type="region of interest" description="Disordered" evidence="1">
    <location>
        <begin position="36"/>
        <end position="66"/>
    </location>
</feature>
<evidence type="ECO:0000313" key="3">
    <source>
        <dbReference type="Proteomes" id="UP000265020"/>
    </source>
</evidence>
<reference evidence="2" key="2">
    <citation type="submission" date="2025-09" db="UniProtKB">
        <authorList>
            <consortium name="Ensembl"/>
        </authorList>
    </citation>
    <scope>IDENTIFICATION</scope>
</reference>
<proteinExistence type="predicted"/>
<dbReference type="PANTHER" id="PTHR17117:SF3">
    <property type="entry name" value="NADH DEHYDROGENASE [UBIQUINONE] FLAVOPROTEIN 3, MITOCHONDRIAL"/>
    <property type="match status" value="1"/>
</dbReference>
<sequence>MAACLLRLGRLKWNSLGTLRRPPAAWFCIEAKEAANTGKKPKGPAKKPASAPPEPEEPFDNSTYKNYQHHDYTSYTFADLDVEMAKYRLPQPSSGKPSPTH</sequence>
<keyword evidence="3" id="KW-1185">Reference proteome</keyword>
<dbReference type="InterPro" id="IPR026193">
    <property type="entry name" value="NDUFV3"/>
</dbReference>
<dbReference type="RefSeq" id="XP_015253936.1">
    <property type="nucleotide sequence ID" value="XM_015398450.1"/>
</dbReference>
<dbReference type="GO" id="GO:0042775">
    <property type="term" value="P:mitochondrial ATP synthesis coupled electron transport"/>
    <property type="evidence" value="ECO:0007669"/>
    <property type="project" value="TreeGrafter"/>
</dbReference>